<dbReference type="AlphaFoldDB" id="A0A183B8X6"/>
<gene>
    <name evidence="1" type="ORF">ECPE_LOCUS15661</name>
</gene>
<dbReference type="Proteomes" id="UP000272942">
    <property type="component" value="Unassembled WGS sequence"/>
</dbReference>
<evidence type="ECO:0000313" key="1">
    <source>
        <dbReference type="EMBL" id="VDP92933.1"/>
    </source>
</evidence>
<sequence length="105" mass="11742">MGRTVGCLSQRIKEHHLRWLSQGKTGCISSAIVEHLVDTGHKIDPVKAFGVVYRIPINRSRAARVWTLAMAEAIAIRLLDPDLCAQKRLVQALQLPWLCENQDGT</sequence>
<keyword evidence="2" id="KW-1185">Reference proteome</keyword>
<evidence type="ECO:0000313" key="3">
    <source>
        <dbReference type="WBParaSite" id="ECPE_0001570101-mRNA-1"/>
    </source>
</evidence>
<name>A0A183B8X6_9TREM</name>
<dbReference type="WBParaSite" id="ECPE_0001570101-mRNA-1">
    <property type="protein sequence ID" value="ECPE_0001570101-mRNA-1"/>
    <property type="gene ID" value="ECPE_0001570101"/>
</dbReference>
<organism evidence="3">
    <name type="scientific">Echinostoma caproni</name>
    <dbReference type="NCBI Taxonomy" id="27848"/>
    <lineage>
        <taxon>Eukaryota</taxon>
        <taxon>Metazoa</taxon>
        <taxon>Spiralia</taxon>
        <taxon>Lophotrochozoa</taxon>
        <taxon>Platyhelminthes</taxon>
        <taxon>Trematoda</taxon>
        <taxon>Digenea</taxon>
        <taxon>Plagiorchiida</taxon>
        <taxon>Echinostomata</taxon>
        <taxon>Echinostomatoidea</taxon>
        <taxon>Echinostomatidae</taxon>
        <taxon>Echinostoma</taxon>
    </lineage>
</organism>
<dbReference type="EMBL" id="UZAN01061360">
    <property type="protein sequence ID" value="VDP92933.1"/>
    <property type="molecule type" value="Genomic_DNA"/>
</dbReference>
<accession>A0A183B8X6</accession>
<reference evidence="3" key="1">
    <citation type="submission" date="2016-06" db="UniProtKB">
        <authorList>
            <consortium name="WormBaseParasite"/>
        </authorList>
    </citation>
    <scope>IDENTIFICATION</scope>
</reference>
<reference evidence="1 2" key="2">
    <citation type="submission" date="2018-11" db="EMBL/GenBank/DDBJ databases">
        <authorList>
            <consortium name="Pathogen Informatics"/>
        </authorList>
    </citation>
    <scope>NUCLEOTIDE SEQUENCE [LARGE SCALE GENOMIC DNA]</scope>
    <source>
        <strain evidence="1 2">Egypt</strain>
    </source>
</reference>
<proteinExistence type="predicted"/>
<dbReference type="OrthoDB" id="6266479at2759"/>
<evidence type="ECO:0000313" key="2">
    <source>
        <dbReference type="Proteomes" id="UP000272942"/>
    </source>
</evidence>
<protein>
    <submittedName>
        <fullName evidence="3">Reverse transcriptase</fullName>
    </submittedName>
</protein>